<organism evidence="1 2">
    <name type="scientific">Stachybotrys chartarum (strain CBS 109288 / IBT 7711)</name>
    <name type="common">Toxic black mold</name>
    <name type="synonym">Stilbospora chartarum</name>
    <dbReference type="NCBI Taxonomy" id="1280523"/>
    <lineage>
        <taxon>Eukaryota</taxon>
        <taxon>Fungi</taxon>
        <taxon>Dikarya</taxon>
        <taxon>Ascomycota</taxon>
        <taxon>Pezizomycotina</taxon>
        <taxon>Sordariomycetes</taxon>
        <taxon>Hypocreomycetidae</taxon>
        <taxon>Hypocreales</taxon>
        <taxon>Stachybotryaceae</taxon>
        <taxon>Stachybotrys</taxon>
    </lineage>
</organism>
<protein>
    <recommendedName>
        <fullName evidence="3">DUF4238 domain-containing protein</fullName>
    </recommendedName>
</protein>
<keyword evidence="2" id="KW-1185">Reference proteome</keyword>
<accession>A0A084AJM9</accession>
<evidence type="ECO:0000313" key="2">
    <source>
        <dbReference type="Proteomes" id="UP000028045"/>
    </source>
</evidence>
<dbReference type="Pfam" id="PF14022">
    <property type="entry name" value="DUF4238"/>
    <property type="match status" value="1"/>
</dbReference>
<dbReference type="Proteomes" id="UP000028045">
    <property type="component" value="Unassembled WGS sequence"/>
</dbReference>
<evidence type="ECO:0000313" key="1">
    <source>
        <dbReference type="EMBL" id="KEY65508.1"/>
    </source>
</evidence>
<dbReference type="AlphaFoldDB" id="A0A084AJM9"/>
<dbReference type="EMBL" id="KL648701">
    <property type="protein sequence ID" value="KEY65508.1"/>
    <property type="molecule type" value="Genomic_DNA"/>
</dbReference>
<dbReference type="InterPro" id="IPR025332">
    <property type="entry name" value="DUF4238"/>
</dbReference>
<gene>
    <name evidence="1" type="ORF">S7711_09298</name>
</gene>
<name>A0A084AJM9_STACB</name>
<proteinExistence type="predicted"/>
<dbReference type="OrthoDB" id="5340163at2759"/>
<evidence type="ECO:0008006" key="3">
    <source>
        <dbReference type="Google" id="ProtNLM"/>
    </source>
</evidence>
<dbReference type="HOGENOM" id="CLU_017750_0_0_1"/>
<reference evidence="1 2" key="1">
    <citation type="journal article" date="2014" name="BMC Genomics">
        <title>Comparative genome sequencing reveals chemotype-specific gene clusters in the toxigenic black mold Stachybotrys.</title>
        <authorList>
            <person name="Semeiks J."/>
            <person name="Borek D."/>
            <person name="Otwinowski Z."/>
            <person name="Grishin N.V."/>
        </authorList>
    </citation>
    <scope>NUCLEOTIDE SEQUENCE [LARGE SCALE GENOMIC DNA]</scope>
    <source>
        <strain evidence="2">CBS 109288 / IBT 7711</strain>
    </source>
</reference>
<sequence>MAATPSQFHHYIPRFILKHFAYTSHNIRTKSSVQDGLLHVFDVSSRQFSLGEVKKTCGTQNLYYDANNTDPMRIEDLFSKLESKTSTMFHKISTAVTEGHDHIDILEKDIHILFKFMMLSIRRSNQSKDEVENSYRENDFLYQKLFEDWNRNGGSGDPGQWWREQLLYLLETAHDGLLEDARQINDTSAADTYKHLVESYALQIWKAADGYEFFLNEDLVDFEGETLSYIGAEVKDTGHQLVQMTTNDLIHLILPINPEVAVVFCDESRCWKSPFADIMHRLKIPYPRDSLLKNAPHQDIININVPSERRGKKTWPATMAWRVNIGMLSREHHVIITSYSLVHAKSLIIVRRRARFERARREFEGFWEKRNELLKSQGIRLPLLRATRKHNEDDNLSPPSPQQVTRMVNLHISALDEVLNKINNTNEPLPRTKDNALTSWLALRVLESHRLKYLSPASIRLGSNPSSFDIMHPVLKAAFEAAYGPQQPDHRKLNNVEFAEFVCDGLGEEKFSQLTSEISSKISEMVSADSFHAHWEAFAKSQPPETSVVQVDENVAEESARFVEDLGENAAFKSVYKMAQEFDVLSWMFHERQDILATFIRQIAVTHEDMAPHLTRFRMRRE</sequence>